<name>A0A6J6GQA7_9ZZZZ</name>
<reference evidence="2" key="1">
    <citation type="submission" date="2020-05" db="EMBL/GenBank/DDBJ databases">
        <authorList>
            <person name="Chiriac C."/>
            <person name="Salcher M."/>
            <person name="Ghai R."/>
            <person name="Kavagutti S V."/>
        </authorList>
    </citation>
    <scope>NUCLEOTIDE SEQUENCE</scope>
</reference>
<organism evidence="2">
    <name type="scientific">freshwater metagenome</name>
    <dbReference type="NCBI Taxonomy" id="449393"/>
    <lineage>
        <taxon>unclassified sequences</taxon>
        <taxon>metagenomes</taxon>
        <taxon>ecological metagenomes</taxon>
    </lineage>
</organism>
<gene>
    <name evidence="2" type="ORF">UFOPK1808_00629</name>
</gene>
<evidence type="ECO:0000313" key="2">
    <source>
        <dbReference type="EMBL" id="CAB4598948.1"/>
    </source>
</evidence>
<feature type="compositionally biased region" description="Polar residues" evidence="1">
    <location>
        <begin position="472"/>
        <end position="486"/>
    </location>
</feature>
<accession>A0A6J6GQA7</accession>
<feature type="region of interest" description="Disordered" evidence="1">
    <location>
        <begin position="472"/>
        <end position="498"/>
    </location>
</feature>
<proteinExistence type="predicted"/>
<dbReference type="AlphaFoldDB" id="A0A6J6GQA7"/>
<dbReference type="PROSITE" id="PS51257">
    <property type="entry name" value="PROKAR_LIPOPROTEIN"/>
    <property type="match status" value="1"/>
</dbReference>
<evidence type="ECO:0000256" key="1">
    <source>
        <dbReference type="SAM" id="MobiDB-lite"/>
    </source>
</evidence>
<feature type="region of interest" description="Disordered" evidence="1">
    <location>
        <begin position="511"/>
        <end position="537"/>
    </location>
</feature>
<sequence length="537" mass="55475">MKFSHRFTAIIVGAFFIASCGGGSSSGTATLTATDVSTGLNVNPNGFSFANFTAASSSEEFEADDLVKMFGLSKDVCVGGTMPCTLVPEAAAFARMVNEARASGHCEGFAVTAQERFIAAAEPSTVSLENKGDITHGLMRTFATQFLKEVVSDTEKWAGASLKEKVAALEASFAKRELSYTLGVYSSHGGHAILPYALEWVNKDVVNIKIYDSNWPGKDRYVTVDLKADKWTFAYSGQDPANDPEAWSGGAADMDMTSISSRTSGTCPFCASKSSVDKTILVVRSADPNWSVKTKNGAFGPTGKGATRGDVSVVPMRSATNAGGVTSYMVTAPSAEKLSFKLPSTTRVTGFTSTAAIQIDTAGSSTGSVVIADNNISTDDPNAVLTLADGALVASSNGENNSITSNGETLAVELTTKSGQEVSLDVTSEAPAVEVRTGTSASGSDYQVLTQTGDNTVEQKSVDANGKSTVKTIDGQLGNTTSNQAPPTELASPAEKPGFIPAAERAFTGAPAVENAAGAKEGTAQAPALRPTASVPG</sequence>
<protein>
    <submittedName>
        <fullName evidence="2">Unannotated protein</fullName>
    </submittedName>
</protein>
<dbReference type="EMBL" id="CAEZUL010000054">
    <property type="protein sequence ID" value="CAB4598948.1"/>
    <property type="molecule type" value="Genomic_DNA"/>
</dbReference>